<evidence type="ECO:0000313" key="3">
    <source>
        <dbReference type="Proteomes" id="UP000195105"/>
    </source>
</evidence>
<evidence type="ECO:0000256" key="1">
    <source>
        <dbReference type="SAM" id="MobiDB-lite"/>
    </source>
</evidence>
<evidence type="ECO:0000313" key="2">
    <source>
        <dbReference type="EMBL" id="OUD03125.1"/>
    </source>
</evidence>
<reference evidence="2 3" key="1">
    <citation type="submission" date="2017-05" db="EMBL/GenBank/DDBJ databases">
        <title>Biotechnological potential of actinobacteria isolated from South African environments.</title>
        <authorList>
            <person name="Le Roes-Hill M."/>
            <person name="Prins A."/>
            <person name="Durrell K.A."/>
        </authorList>
    </citation>
    <scope>NUCLEOTIDE SEQUENCE [LARGE SCALE GENOMIC DNA]</scope>
    <source>
        <strain evidence="2 3">HMC13</strain>
    </source>
</reference>
<comment type="caution">
    <text evidence="2">The sequence shown here is derived from an EMBL/GenBank/DDBJ whole genome shotgun (WGS) entry which is preliminary data.</text>
</comment>
<name>A0A243S678_9ACTN</name>
<dbReference type="EMBL" id="NGFN01000050">
    <property type="protein sequence ID" value="OUD03125.1"/>
    <property type="molecule type" value="Genomic_DNA"/>
</dbReference>
<sequence>MAHTFEELVTMQCTADEAHAQVQRLQDQYGRPTVNDWTDEQCTTCRTAWQTWLDAARDIQAAVTDHAKEQGTARHQVEADVKKAARHPDLVAGG</sequence>
<dbReference type="Gene3D" id="1.10.287.1060">
    <property type="entry name" value="ESAT-6-like"/>
    <property type="match status" value="1"/>
</dbReference>
<dbReference type="AlphaFoldDB" id="A0A243S678"/>
<proteinExistence type="predicted"/>
<protein>
    <submittedName>
        <fullName evidence="2">Uncharacterized protein</fullName>
    </submittedName>
</protein>
<organism evidence="2 3">
    <name type="scientific">Streptomyces swartbergensis</name>
    <dbReference type="NCBI Taxonomy" id="487165"/>
    <lineage>
        <taxon>Bacteria</taxon>
        <taxon>Bacillati</taxon>
        <taxon>Actinomycetota</taxon>
        <taxon>Actinomycetes</taxon>
        <taxon>Kitasatosporales</taxon>
        <taxon>Streptomycetaceae</taxon>
        <taxon>Streptomyces</taxon>
    </lineage>
</organism>
<accession>A0A243S678</accession>
<keyword evidence="3" id="KW-1185">Reference proteome</keyword>
<dbReference type="Proteomes" id="UP000195105">
    <property type="component" value="Unassembled WGS sequence"/>
</dbReference>
<dbReference type="RefSeq" id="WP_086600760.1">
    <property type="nucleotide sequence ID" value="NZ_NGFN01000050.1"/>
</dbReference>
<feature type="region of interest" description="Disordered" evidence="1">
    <location>
        <begin position="68"/>
        <end position="94"/>
    </location>
</feature>
<gene>
    <name evidence="2" type="ORF">CA983_11335</name>
</gene>